<keyword evidence="2" id="KW-0808">Transferase</keyword>
<dbReference type="CDD" id="cd04301">
    <property type="entry name" value="NAT_SF"/>
    <property type="match status" value="1"/>
</dbReference>
<evidence type="ECO:0000313" key="3">
    <source>
        <dbReference type="Proteomes" id="UP000007392"/>
    </source>
</evidence>
<name>I0BNH0_9BACL</name>
<dbReference type="RefSeq" id="WP_014651971.1">
    <property type="nucleotide sequence ID" value="NC_017672.3"/>
</dbReference>
<dbReference type="InterPro" id="IPR000182">
    <property type="entry name" value="GNAT_dom"/>
</dbReference>
<dbReference type="InterPro" id="IPR053144">
    <property type="entry name" value="Acetyltransferase_Butenolide"/>
</dbReference>
<dbReference type="PANTHER" id="PTHR43233:SF1">
    <property type="entry name" value="FAMILY N-ACETYLTRANSFERASE, PUTATIVE (AFU_ORTHOLOGUE AFUA_6G03350)-RELATED"/>
    <property type="match status" value="1"/>
</dbReference>
<dbReference type="EMBL" id="CP003422">
    <property type="protein sequence ID" value="AFH63917.1"/>
    <property type="molecule type" value="Genomic_DNA"/>
</dbReference>
<organism evidence="2 3">
    <name type="scientific">Paenibacillus mucilaginosus K02</name>
    <dbReference type="NCBI Taxonomy" id="997761"/>
    <lineage>
        <taxon>Bacteria</taxon>
        <taxon>Bacillati</taxon>
        <taxon>Bacillota</taxon>
        <taxon>Bacilli</taxon>
        <taxon>Bacillales</taxon>
        <taxon>Paenibacillaceae</taxon>
        <taxon>Paenibacillus</taxon>
    </lineage>
</organism>
<gene>
    <name evidence="2" type="ORF">B2K_25065</name>
</gene>
<dbReference type="SUPFAM" id="SSF55729">
    <property type="entry name" value="Acyl-CoA N-acyltransferases (Nat)"/>
    <property type="match status" value="1"/>
</dbReference>
<evidence type="ECO:0000259" key="1">
    <source>
        <dbReference type="PROSITE" id="PS51186"/>
    </source>
</evidence>
<feature type="domain" description="N-acetyltransferase" evidence="1">
    <location>
        <begin position="3"/>
        <end position="135"/>
    </location>
</feature>
<dbReference type="AlphaFoldDB" id="I0BNH0"/>
<dbReference type="GO" id="GO:0016747">
    <property type="term" value="F:acyltransferase activity, transferring groups other than amino-acyl groups"/>
    <property type="evidence" value="ECO:0007669"/>
    <property type="project" value="InterPro"/>
</dbReference>
<dbReference type="OrthoDB" id="9775804at2"/>
<reference evidence="2 3" key="1">
    <citation type="submission" date="2013-06" db="EMBL/GenBank/DDBJ databases">
        <title>Complete genome sequence of Paenibacillus mucilaginosus K02.</title>
        <authorList>
            <person name="Xiao B."/>
            <person name="Sun L."/>
            <person name="Xiao L."/>
            <person name="Lian B."/>
        </authorList>
    </citation>
    <scope>NUCLEOTIDE SEQUENCE [LARGE SCALE GENOMIC DNA]</scope>
    <source>
        <strain evidence="2 3">K02</strain>
    </source>
</reference>
<dbReference type="PROSITE" id="PS51186">
    <property type="entry name" value="GNAT"/>
    <property type="match status" value="1"/>
</dbReference>
<dbReference type="PANTHER" id="PTHR43233">
    <property type="entry name" value="FAMILY N-ACETYLTRANSFERASE, PUTATIVE (AFU_ORTHOLOGUE AFUA_6G03350)-RELATED"/>
    <property type="match status" value="1"/>
</dbReference>
<dbReference type="Pfam" id="PF00583">
    <property type="entry name" value="Acetyltransf_1"/>
    <property type="match status" value="1"/>
</dbReference>
<dbReference type="Gene3D" id="3.40.630.30">
    <property type="match status" value="1"/>
</dbReference>
<dbReference type="HOGENOM" id="CLU_086503_3_2_9"/>
<proteinExistence type="predicted"/>
<accession>I0BNH0</accession>
<dbReference type="KEGG" id="pmw:B2K_25065"/>
<dbReference type="Proteomes" id="UP000007392">
    <property type="component" value="Chromosome"/>
</dbReference>
<protein>
    <submittedName>
        <fullName evidence="2">GNAT family acetyltransferase</fullName>
    </submittedName>
</protein>
<sequence length="135" mass="15515">MELIFRTELPGQEDYYRLYQSTGWEPEKNWTPERLHQALRGSWYLVACYRNGQLAASGRLVSDGIHQCFVCDLIVLPDFRGQGIGGRILEQLLDHCRSRGIRWVQLACAKGKRGFYEKYGFTARAPDAPGMNLFL</sequence>
<dbReference type="PATRIC" id="fig|997761.3.peg.4978"/>
<dbReference type="InterPro" id="IPR016181">
    <property type="entry name" value="Acyl_CoA_acyltransferase"/>
</dbReference>
<evidence type="ECO:0000313" key="2">
    <source>
        <dbReference type="EMBL" id="AFH63917.1"/>
    </source>
</evidence>